<gene>
    <name evidence="3" type="ORF">Y88_1869</name>
</gene>
<evidence type="ECO:0000256" key="1">
    <source>
        <dbReference type="SAM" id="Coils"/>
    </source>
</evidence>
<keyword evidence="1" id="KW-0175">Coiled coil</keyword>
<evidence type="ECO:0000256" key="2">
    <source>
        <dbReference type="SAM" id="Phobius"/>
    </source>
</evidence>
<keyword evidence="2" id="KW-0472">Membrane</keyword>
<sequence>MNAWHWLLVIRAQRAIVLVTMLGVLAGAVAMLSTQSKTYLARARVVIDLSVDPVTGARIDPRMFSSVVWTQVNLIKDPAVLIEAAKRLQYLPAEDPNPRDAAAAKLRNQMIRVIDRTVFVDADPDSNSNLMDIVGYGSSPDEAAKIASTVRDAYIDLSVRMHREDAERALVVMRSQLDHLLQERMEAAAERTAFEKRYNVVLADDGADEFNDLLRKVARMDDRSLARMNQSRAGAQPQGQSVQLARIDAQIAMAQTVYGPNNPVVQSLVQQRNALQQQPANTQPSLAMPVATSTSVMTMQVEKLLAQRGVLSEGRMLVLREFSLDDVIHGLATRMVTTAQQVNSATGSVSKSGAAVVFPDPVGPKVGLVLAVATVLGLVLGCQVALIYEFLNRRVRGPGDLAQCEAATLVAIGSR</sequence>
<proteinExistence type="predicted"/>
<dbReference type="STRING" id="983920.Y88_1869"/>
<dbReference type="PANTHER" id="PTHR32309">
    <property type="entry name" value="TYROSINE-PROTEIN KINASE"/>
    <property type="match status" value="1"/>
</dbReference>
<dbReference type="HOGENOM" id="CLU_661942_0_0_5"/>
<accession>F1Z530</accession>
<dbReference type="AlphaFoldDB" id="F1Z530"/>
<dbReference type="InterPro" id="IPR050445">
    <property type="entry name" value="Bact_polysacc_biosynth/exp"/>
</dbReference>
<keyword evidence="2" id="KW-1133">Transmembrane helix</keyword>
<feature type="transmembrane region" description="Helical" evidence="2">
    <location>
        <begin position="366"/>
        <end position="388"/>
    </location>
</feature>
<protein>
    <submittedName>
        <fullName evidence="3">Chain length determinant protein</fullName>
    </submittedName>
</protein>
<dbReference type="InParanoid" id="F1Z530"/>
<feature type="coiled-coil region" evidence="1">
    <location>
        <begin position="163"/>
        <end position="197"/>
    </location>
</feature>
<dbReference type="RefSeq" id="WP_008068860.1">
    <property type="nucleotide sequence ID" value="NZ_AQWK01000005.1"/>
</dbReference>
<evidence type="ECO:0000313" key="3">
    <source>
        <dbReference type="EMBL" id="EGD59995.1"/>
    </source>
</evidence>
<reference evidence="3 4" key="1">
    <citation type="journal article" date="2012" name="J. Bacteriol.">
        <title>Draft Genome Sequence of Novosphingobium nitrogenifigens Y88T.</title>
        <authorList>
            <person name="Strabala T.J."/>
            <person name="Macdonald L."/>
            <person name="Liu V."/>
            <person name="Smit A.M."/>
        </authorList>
    </citation>
    <scope>NUCLEOTIDE SEQUENCE [LARGE SCALE GENOMIC DNA]</scope>
    <source>
        <strain evidence="3 4">DSM 19370</strain>
    </source>
</reference>
<dbReference type="Proteomes" id="UP000004728">
    <property type="component" value="Unassembled WGS sequence"/>
</dbReference>
<keyword evidence="4" id="KW-1185">Reference proteome</keyword>
<dbReference type="EMBL" id="AEWJ01000023">
    <property type="protein sequence ID" value="EGD59995.1"/>
    <property type="molecule type" value="Genomic_DNA"/>
</dbReference>
<name>F1Z530_9SPHN</name>
<organism evidence="3 4">
    <name type="scientific">Novosphingobium nitrogenifigens DSM 19370</name>
    <dbReference type="NCBI Taxonomy" id="983920"/>
    <lineage>
        <taxon>Bacteria</taxon>
        <taxon>Pseudomonadati</taxon>
        <taxon>Pseudomonadota</taxon>
        <taxon>Alphaproteobacteria</taxon>
        <taxon>Sphingomonadales</taxon>
        <taxon>Sphingomonadaceae</taxon>
        <taxon>Novosphingobium</taxon>
    </lineage>
</organism>
<keyword evidence="2" id="KW-0812">Transmembrane</keyword>
<comment type="caution">
    <text evidence="3">The sequence shown here is derived from an EMBL/GenBank/DDBJ whole genome shotgun (WGS) entry which is preliminary data.</text>
</comment>
<dbReference type="eggNOG" id="COG3206">
    <property type="taxonomic scope" value="Bacteria"/>
</dbReference>
<dbReference type="PANTHER" id="PTHR32309:SF31">
    <property type="entry name" value="CAPSULAR EXOPOLYSACCHARIDE FAMILY"/>
    <property type="match status" value="1"/>
</dbReference>
<evidence type="ECO:0000313" key="4">
    <source>
        <dbReference type="Proteomes" id="UP000004728"/>
    </source>
</evidence>